<dbReference type="InterPro" id="IPR000425">
    <property type="entry name" value="MIP"/>
</dbReference>
<evidence type="ECO:0000256" key="2">
    <source>
        <dbReference type="ARBA" id="ARBA00022692"/>
    </source>
</evidence>
<dbReference type="GO" id="GO:0015267">
    <property type="term" value="F:channel activity"/>
    <property type="evidence" value="ECO:0007669"/>
    <property type="project" value="InterPro"/>
</dbReference>
<keyword evidence="5" id="KW-0813">Transport</keyword>
<evidence type="ECO:0000256" key="5">
    <source>
        <dbReference type="RuleBase" id="RU000477"/>
    </source>
</evidence>
<protein>
    <submittedName>
        <fullName evidence="7">Aquaporin Z</fullName>
    </submittedName>
</protein>
<evidence type="ECO:0000313" key="8">
    <source>
        <dbReference type="Proteomes" id="UP000184310"/>
    </source>
</evidence>
<dbReference type="InterPro" id="IPR034294">
    <property type="entry name" value="Aquaporin_transptr"/>
</dbReference>
<organism evidence="7 8">
    <name type="scientific">Clostridium cavendishii DSM 21758</name>
    <dbReference type="NCBI Taxonomy" id="1121302"/>
    <lineage>
        <taxon>Bacteria</taxon>
        <taxon>Bacillati</taxon>
        <taxon>Bacillota</taxon>
        <taxon>Clostridia</taxon>
        <taxon>Eubacteriales</taxon>
        <taxon>Clostridiaceae</taxon>
        <taxon>Clostridium</taxon>
    </lineage>
</organism>
<evidence type="ECO:0000256" key="3">
    <source>
        <dbReference type="ARBA" id="ARBA00022989"/>
    </source>
</evidence>
<keyword evidence="2 5" id="KW-0812">Transmembrane</keyword>
<dbReference type="OrthoDB" id="9807293at2"/>
<dbReference type="PRINTS" id="PR00783">
    <property type="entry name" value="MINTRINSICP"/>
</dbReference>
<evidence type="ECO:0000256" key="1">
    <source>
        <dbReference type="ARBA" id="ARBA00004141"/>
    </source>
</evidence>
<feature type="transmembrane region" description="Helical" evidence="6">
    <location>
        <begin position="144"/>
        <end position="164"/>
    </location>
</feature>
<dbReference type="GO" id="GO:0016020">
    <property type="term" value="C:membrane"/>
    <property type="evidence" value="ECO:0007669"/>
    <property type="project" value="UniProtKB-SubCell"/>
</dbReference>
<feature type="transmembrane region" description="Helical" evidence="6">
    <location>
        <begin position="102"/>
        <end position="124"/>
    </location>
</feature>
<feature type="transmembrane region" description="Helical" evidence="6">
    <location>
        <begin position="210"/>
        <end position="231"/>
    </location>
</feature>
<dbReference type="AlphaFoldDB" id="A0A1M6D7I7"/>
<evidence type="ECO:0000256" key="4">
    <source>
        <dbReference type="ARBA" id="ARBA00023136"/>
    </source>
</evidence>
<sequence length="251" mass="27350">MSKFKEICPGTKDNLYKDTMENKNYKKYFAEFFGTFILLFFGVGAICISYSTKVLGNSEIALVFGVIVTILIYSLADVSGADFNPAVSIAKYLNNCLTFKELILYFIVQIFGGIAACGLLNLLFGNIAVKSSLTIPKTSTIQAVILEFILTVLLVTIILWAGVYKKANQNLVGVLIGGTIMLEALIFGPISGASMNPVRTLAPAIICGQMQYVFIYIIAIVLGGVVAAIPFKVNKESERDEVLDEIEVLKI</sequence>
<feature type="transmembrane region" description="Helical" evidence="6">
    <location>
        <begin position="28"/>
        <end position="48"/>
    </location>
</feature>
<accession>A0A1M6D7I7</accession>
<keyword evidence="4 6" id="KW-0472">Membrane</keyword>
<feature type="transmembrane region" description="Helical" evidence="6">
    <location>
        <begin position="60"/>
        <end position="81"/>
    </location>
</feature>
<comment type="subcellular location">
    <subcellularLocation>
        <location evidence="1">Membrane</location>
        <topology evidence="1">Multi-pass membrane protein</topology>
    </subcellularLocation>
</comment>
<dbReference type="InterPro" id="IPR023271">
    <property type="entry name" value="Aquaporin-like"/>
</dbReference>
<name>A0A1M6D7I7_9CLOT</name>
<comment type="similarity">
    <text evidence="5">Belongs to the MIP/aquaporin (TC 1.A.8) family.</text>
</comment>
<dbReference type="RefSeq" id="WP_084108241.1">
    <property type="nucleotide sequence ID" value="NZ_FQZB01000004.1"/>
</dbReference>
<feature type="transmembrane region" description="Helical" evidence="6">
    <location>
        <begin position="171"/>
        <end position="190"/>
    </location>
</feature>
<keyword evidence="8" id="KW-1185">Reference proteome</keyword>
<dbReference type="SUPFAM" id="SSF81338">
    <property type="entry name" value="Aquaporin-like"/>
    <property type="match status" value="1"/>
</dbReference>
<dbReference type="EMBL" id="FQZB01000004">
    <property type="protein sequence ID" value="SHI69159.1"/>
    <property type="molecule type" value="Genomic_DNA"/>
</dbReference>
<proteinExistence type="inferred from homology"/>
<evidence type="ECO:0000313" key="7">
    <source>
        <dbReference type="EMBL" id="SHI69159.1"/>
    </source>
</evidence>
<evidence type="ECO:0000256" key="6">
    <source>
        <dbReference type="SAM" id="Phobius"/>
    </source>
</evidence>
<reference evidence="7 8" key="1">
    <citation type="submission" date="2016-11" db="EMBL/GenBank/DDBJ databases">
        <authorList>
            <person name="Jaros S."/>
            <person name="Januszkiewicz K."/>
            <person name="Wedrychowicz H."/>
        </authorList>
    </citation>
    <scope>NUCLEOTIDE SEQUENCE [LARGE SCALE GENOMIC DNA]</scope>
    <source>
        <strain evidence="7 8">DSM 21758</strain>
    </source>
</reference>
<gene>
    <name evidence="7" type="ORF">SAMN02745163_00653</name>
</gene>
<dbReference type="PANTHER" id="PTHR45724:SF27">
    <property type="entry name" value="AQUAPORIN NIP2-1-RELATED"/>
    <property type="match status" value="1"/>
</dbReference>
<dbReference type="Pfam" id="PF00230">
    <property type="entry name" value="MIP"/>
    <property type="match status" value="1"/>
</dbReference>
<dbReference type="Proteomes" id="UP000184310">
    <property type="component" value="Unassembled WGS sequence"/>
</dbReference>
<dbReference type="STRING" id="1121302.SAMN02745163_00653"/>
<dbReference type="PANTHER" id="PTHR45724">
    <property type="entry name" value="AQUAPORIN NIP2-1"/>
    <property type="match status" value="1"/>
</dbReference>
<keyword evidence="3 6" id="KW-1133">Transmembrane helix</keyword>
<dbReference type="Gene3D" id="1.20.1080.10">
    <property type="entry name" value="Glycerol uptake facilitator protein"/>
    <property type="match status" value="1"/>
</dbReference>